<organism evidence="1 2">
    <name type="scientific">Melia azedarach</name>
    <name type="common">Chinaberry tree</name>
    <dbReference type="NCBI Taxonomy" id="155640"/>
    <lineage>
        <taxon>Eukaryota</taxon>
        <taxon>Viridiplantae</taxon>
        <taxon>Streptophyta</taxon>
        <taxon>Embryophyta</taxon>
        <taxon>Tracheophyta</taxon>
        <taxon>Spermatophyta</taxon>
        <taxon>Magnoliopsida</taxon>
        <taxon>eudicotyledons</taxon>
        <taxon>Gunneridae</taxon>
        <taxon>Pentapetalae</taxon>
        <taxon>rosids</taxon>
        <taxon>malvids</taxon>
        <taxon>Sapindales</taxon>
        <taxon>Meliaceae</taxon>
        <taxon>Melia</taxon>
    </lineage>
</organism>
<protein>
    <submittedName>
        <fullName evidence="1">Chaperonin CPN60-2, mitochondrial</fullName>
    </submittedName>
</protein>
<comment type="caution">
    <text evidence="1">The sequence shown here is derived from an EMBL/GenBank/DDBJ whole genome shotgun (WGS) entry which is preliminary data.</text>
</comment>
<sequence>MVVIGGSGSQEDIEKRRQQLLTTIKGSKSNFQKKLLCGRFAELSRRAAIYKMPVHSIASTAGFDGLAVVEKILEQEDIDFGYDPAKGEYVHMIKSGNMDPYQLVSRELQSLVRDFSYEMWSWLMERLKSSGN</sequence>
<gene>
    <name evidence="1" type="ORF">OWV82_022465</name>
</gene>
<reference evidence="1 2" key="1">
    <citation type="journal article" date="2023" name="Science">
        <title>Complex scaffold remodeling in plant triterpene biosynthesis.</title>
        <authorList>
            <person name="De La Pena R."/>
            <person name="Hodgson H."/>
            <person name="Liu J.C."/>
            <person name="Stephenson M.J."/>
            <person name="Martin A.C."/>
            <person name="Owen C."/>
            <person name="Harkess A."/>
            <person name="Leebens-Mack J."/>
            <person name="Jimenez L.E."/>
            <person name="Osbourn A."/>
            <person name="Sattely E.S."/>
        </authorList>
    </citation>
    <scope>NUCLEOTIDE SEQUENCE [LARGE SCALE GENOMIC DNA]</scope>
    <source>
        <strain evidence="2">cv. JPN11</strain>
        <tissue evidence="1">Leaf</tissue>
    </source>
</reference>
<proteinExistence type="predicted"/>
<accession>A0ACC1WU45</accession>
<evidence type="ECO:0000313" key="2">
    <source>
        <dbReference type="Proteomes" id="UP001164539"/>
    </source>
</evidence>
<keyword evidence="2" id="KW-1185">Reference proteome</keyword>
<name>A0ACC1WU45_MELAZ</name>
<evidence type="ECO:0000313" key="1">
    <source>
        <dbReference type="EMBL" id="KAJ4702404.1"/>
    </source>
</evidence>
<dbReference type="EMBL" id="CM051406">
    <property type="protein sequence ID" value="KAJ4702404.1"/>
    <property type="molecule type" value="Genomic_DNA"/>
</dbReference>
<dbReference type="Proteomes" id="UP001164539">
    <property type="component" value="Chromosome 13"/>
</dbReference>